<dbReference type="AlphaFoldDB" id="A0A6C2UFW0"/>
<sequence length="1135" mass="121435">MKRLKIKFMLLVMAAMAGLGMSAQATLLAYEGFDAVGNIRVRDMPGGMGFTNNATLTNYRMRTYDSAGLFYMDGRGNTLDVMGQYGGMSGIVAGTKNLQLELTDGAISSGTIYMSFLFDADNATGGFNAGLLSGAVGASSNMGPVMQAMVRATATGWGTYGNPSGINDMGGPTNAGLHFVVSAINLDAGTMTTYFDPTDLTDVAGSASHTISSTGATFSPITHFGFSLGANLGYVDEIRIGTTMADAVPFTEAPVSMHWDFNDASNSTITEVNSGFDGLSSGGIWSAFTPLGAGTSLQFDGINDSVVVDPKPGTITNSFSISALVRLEGGQGTQRMIYSDYDGTGGFRFSASADNKWAFTTVDSTGTSYTLTGWDALLNKWVLVTAGFEITSGPDANGDYTGTGTIFADNKEVDSLANMKFHQPPVSSTLSIGFDATVSSAYFNGRIKDIYFRESTAAASASAVLAEILATLPADSLVAGKSAWDHGESELDGGAPTMVPGSTPYKYDWDVSPTVYNYDRARETVGYNPRYFPSKVSFDSANAPYMLGRVAPVGIGEYFYNHAVSLDNNEHRALELQRLNDSGAWETISLDSILRANGYSQSPRTGYRADAGDERVFFDAEGVVYVPVYTDSKNLILYSSDEMATWSVLDITTEAGTTPENRSRIIPVRDPANPSKLLANRAPIMMIQNQLVVLSKSGGVLSASATDLWPGLTRRLTLSTHSGDSSSVVAIGDDVHLAYSDDDVADDGKETHQYAVTWNTQTQTFSSEVHLGSSGGGNAVYVSPAMVMDSQGYLHVILPGQFTASVYVKSTNPSDTSAWDTGVALQALNVDMSDPDDDVSNNTEAWLADGTSVLGAPTVFVALEIDNADTLHVVTAQNESTQPGASLGLRYYRKKTSDAAFVDQGIIAYPQHSLDLFSLWYHKLTVDHKGNLTLLLHYYNNLGNGGVANGAGDDLNDAYAEKWPQLNGAKKATDPVLWRSADGGDSWNLAQTADFLQEMSLTYSGWINAFFTKAEKDAGLADQDANPDGDKINNLHEYALGGDPTDSDNQGLPQALGTMEADGTNWFTYVYPQRSDSNSGLQYYLEACDDLVFGQWTNVGYEVMGTGMIDDEFNAVTNRVSTDAAEKQFIRLIIK</sequence>
<protein>
    <recommendedName>
        <fullName evidence="4">LamG-like jellyroll fold domain-containing protein</fullName>
    </recommendedName>
</protein>
<dbReference type="Pfam" id="PF13385">
    <property type="entry name" value="Laminin_G_3"/>
    <property type="match status" value="1"/>
</dbReference>
<dbReference type="SUPFAM" id="SSF49899">
    <property type="entry name" value="Concanavalin A-like lectins/glucanases"/>
    <property type="match status" value="1"/>
</dbReference>
<gene>
    <name evidence="2" type="ORF">SCARR_01158</name>
</gene>
<reference evidence="2 3" key="1">
    <citation type="submission" date="2019-04" db="EMBL/GenBank/DDBJ databases">
        <authorList>
            <person name="Van Vliet M D."/>
        </authorList>
    </citation>
    <scope>NUCLEOTIDE SEQUENCE [LARGE SCALE GENOMIC DNA]</scope>
    <source>
        <strain evidence="2 3">F21</strain>
    </source>
</reference>
<accession>A0A6C2UFW0</accession>
<dbReference type="RefSeq" id="WP_136060528.1">
    <property type="nucleotide sequence ID" value="NZ_CAAHFH010000001.1"/>
</dbReference>
<dbReference type="Proteomes" id="UP000346198">
    <property type="component" value="Unassembled WGS sequence"/>
</dbReference>
<organism evidence="2 3">
    <name type="scientific">Pontiella sulfatireligans</name>
    <dbReference type="NCBI Taxonomy" id="2750658"/>
    <lineage>
        <taxon>Bacteria</taxon>
        <taxon>Pseudomonadati</taxon>
        <taxon>Kiritimatiellota</taxon>
        <taxon>Kiritimatiellia</taxon>
        <taxon>Kiritimatiellales</taxon>
        <taxon>Pontiellaceae</taxon>
        <taxon>Pontiella</taxon>
    </lineage>
</organism>
<evidence type="ECO:0000313" key="3">
    <source>
        <dbReference type="Proteomes" id="UP000346198"/>
    </source>
</evidence>
<keyword evidence="1" id="KW-0732">Signal</keyword>
<feature type="chain" id="PRO_5025599788" description="LamG-like jellyroll fold domain-containing protein" evidence="1">
    <location>
        <begin position="26"/>
        <end position="1135"/>
    </location>
</feature>
<feature type="signal peptide" evidence="1">
    <location>
        <begin position="1"/>
        <end position="25"/>
    </location>
</feature>
<evidence type="ECO:0008006" key="4">
    <source>
        <dbReference type="Google" id="ProtNLM"/>
    </source>
</evidence>
<dbReference type="Gene3D" id="2.60.120.200">
    <property type="match status" value="1"/>
</dbReference>
<name>A0A6C2UFW0_9BACT</name>
<keyword evidence="3" id="KW-1185">Reference proteome</keyword>
<evidence type="ECO:0000313" key="2">
    <source>
        <dbReference type="EMBL" id="VGO19102.1"/>
    </source>
</evidence>
<dbReference type="InterPro" id="IPR013320">
    <property type="entry name" value="ConA-like_dom_sf"/>
</dbReference>
<dbReference type="EMBL" id="CAAHFH010000001">
    <property type="protein sequence ID" value="VGO19102.1"/>
    <property type="molecule type" value="Genomic_DNA"/>
</dbReference>
<evidence type="ECO:0000256" key="1">
    <source>
        <dbReference type="SAM" id="SignalP"/>
    </source>
</evidence>
<proteinExistence type="predicted"/>